<dbReference type="Pfam" id="PF00106">
    <property type="entry name" value="adh_short"/>
    <property type="match status" value="1"/>
</dbReference>
<evidence type="ECO:0000313" key="3">
    <source>
        <dbReference type="Proteomes" id="UP000199668"/>
    </source>
</evidence>
<name>A0A1I4LV04_9BACI</name>
<reference evidence="2 3" key="1">
    <citation type="submission" date="2016-10" db="EMBL/GenBank/DDBJ databases">
        <authorList>
            <person name="de Groot N.N."/>
        </authorList>
    </citation>
    <scope>NUCLEOTIDE SEQUENCE [LARGE SCALE GENOMIC DNA]</scope>
    <source>
        <strain evidence="2 3">CGMCC 1.6134</strain>
    </source>
</reference>
<comment type="similarity">
    <text evidence="1">Belongs to the short-chain dehydrogenases/reductases (SDR) family.</text>
</comment>
<dbReference type="STRING" id="266892.SAMN04488054_1094"/>
<dbReference type="InterPro" id="IPR036291">
    <property type="entry name" value="NAD(P)-bd_dom_sf"/>
</dbReference>
<dbReference type="Proteomes" id="UP000199668">
    <property type="component" value="Unassembled WGS sequence"/>
</dbReference>
<gene>
    <name evidence="2" type="ORF">SAMN04488054_1094</name>
</gene>
<keyword evidence="3" id="KW-1185">Reference proteome</keyword>
<organism evidence="2 3">
    <name type="scientific">Salibacterium qingdaonense</name>
    <dbReference type="NCBI Taxonomy" id="266892"/>
    <lineage>
        <taxon>Bacteria</taxon>
        <taxon>Bacillati</taxon>
        <taxon>Bacillota</taxon>
        <taxon>Bacilli</taxon>
        <taxon>Bacillales</taxon>
        <taxon>Bacillaceae</taxon>
    </lineage>
</organism>
<dbReference type="SUPFAM" id="SSF51735">
    <property type="entry name" value="NAD(P)-binding Rossmann-fold domains"/>
    <property type="match status" value="1"/>
</dbReference>
<dbReference type="EMBL" id="FOTY01000009">
    <property type="protein sequence ID" value="SFL94653.1"/>
    <property type="molecule type" value="Genomic_DNA"/>
</dbReference>
<dbReference type="PANTHER" id="PTHR43943">
    <property type="entry name" value="DEHYDROGENASE/REDUCTASE (SDR FAMILY) MEMBER 4"/>
    <property type="match status" value="1"/>
</dbReference>
<proteinExistence type="inferred from homology"/>
<accession>A0A1I4LV04</accession>
<dbReference type="Gene3D" id="3.40.50.720">
    <property type="entry name" value="NAD(P)-binding Rossmann-like Domain"/>
    <property type="match status" value="1"/>
</dbReference>
<evidence type="ECO:0000313" key="2">
    <source>
        <dbReference type="EMBL" id="SFL94653.1"/>
    </source>
</evidence>
<dbReference type="PANTHER" id="PTHR43943:SF2">
    <property type="entry name" value="DEHYDROGENASE_REDUCTASE 4"/>
    <property type="match status" value="1"/>
</dbReference>
<sequence>MDIIVANAGVEVVYLPAIDITEEDYDKLFTINTKGAFLTVQGGAKHAGDNGRIIYISSSTITNILEGKALYGSSKLAPMYLVEVLAKEIGQYKQLEEIGMDIQPLHLRIVSAALLSSC</sequence>
<dbReference type="InterPro" id="IPR002347">
    <property type="entry name" value="SDR_fam"/>
</dbReference>
<evidence type="ECO:0000256" key="1">
    <source>
        <dbReference type="ARBA" id="ARBA00006484"/>
    </source>
</evidence>
<dbReference type="AlphaFoldDB" id="A0A1I4LV04"/>
<protein>
    <submittedName>
        <fullName evidence="2">Short chain dehydrogenase</fullName>
    </submittedName>
</protein>